<keyword evidence="4" id="KW-1185">Reference proteome</keyword>
<organism evidence="2 5">
    <name type="scientific">Methylopila capsulata</name>
    <dbReference type="NCBI Taxonomy" id="61654"/>
    <lineage>
        <taxon>Bacteria</taxon>
        <taxon>Pseudomonadati</taxon>
        <taxon>Pseudomonadota</taxon>
        <taxon>Alphaproteobacteria</taxon>
        <taxon>Hyphomicrobiales</taxon>
        <taxon>Methylopilaceae</taxon>
        <taxon>Methylopila</taxon>
    </lineage>
</organism>
<dbReference type="Proteomes" id="UP001143400">
    <property type="component" value="Unassembled WGS sequence"/>
</dbReference>
<dbReference type="EMBL" id="JAFBCY010000004">
    <property type="protein sequence ID" value="MBM7853168.1"/>
    <property type="molecule type" value="Genomic_DNA"/>
</dbReference>
<dbReference type="EMBL" id="BSFF01000010">
    <property type="protein sequence ID" value="GLK57618.1"/>
    <property type="molecule type" value="Genomic_DNA"/>
</dbReference>
<reference evidence="2" key="3">
    <citation type="submission" date="2023-01" db="EMBL/GenBank/DDBJ databases">
        <authorList>
            <person name="Sun Q."/>
            <person name="Evtushenko L."/>
        </authorList>
    </citation>
    <scope>NUCLEOTIDE SEQUENCE</scope>
    <source>
        <strain evidence="2">VKM B-1606</strain>
    </source>
</reference>
<sequence length="84" mass="8312">MTHNPKPDPASAATGLSEAEAARQPGVKPGAKAGPDDAQNVEAPDASEVAGVRRKPGEDDPKPDPAPGATAVEDLSAENDGGMG</sequence>
<evidence type="ECO:0000256" key="1">
    <source>
        <dbReference type="SAM" id="MobiDB-lite"/>
    </source>
</evidence>
<proteinExistence type="predicted"/>
<protein>
    <submittedName>
        <fullName evidence="2">Uncharacterized protein</fullName>
    </submittedName>
</protein>
<evidence type="ECO:0000313" key="4">
    <source>
        <dbReference type="Proteomes" id="UP000758856"/>
    </source>
</evidence>
<dbReference type="AlphaFoldDB" id="A0A9W6IW55"/>
<dbReference type="Proteomes" id="UP000758856">
    <property type="component" value="Unassembled WGS sequence"/>
</dbReference>
<feature type="region of interest" description="Disordered" evidence="1">
    <location>
        <begin position="1"/>
        <end position="84"/>
    </location>
</feature>
<evidence type="ECO:0000313" key="5">
    <source>
        <dbReference type="Proteomes" id="UP001143400"/>
    </source>
</evidence>
<accession>A0A9W6IW55</accession>
<reference evidence="2" key="1">
    <citation type="journal article" date="2014" name="Int. J. Syst. Evol. Microbiol.">
        <title>Complete genome sequence of Corynebacterium casei LMG S-19264T (=DSM 44701T), isolated from a smear-ripened cheese.</title>
        <authorList>
            <consortium name="US DOE Joint Genome Institute (JGI-PGF)"/>
            <person name="Walter F."/>
            <person name="Albersmeier A."/>
            <person name="Kalinowski J."/>
            <person name="Ruckert C."/>
        </authorList>
    </citation>
    <scope>NUCLEOTIDE SEQUENCE</scope>
    <source>
        <strain evidence="2">VKM B-1606</strain>
    </source>
</reference>
<reference evidence="3 4" key="2">
    <citation type="submission" date="2021-01" db="EMBL/GenBank/DDBJ databases">
        <title>Genomic Encyclopedia of Type Strains, Phase IV (KMG-IV): sequencing the most valuable type-strain genomes for metagenomic binning, comparative biology and taxonomic classification.</title>
        <authorList>
            <person name="Goeker M."/>
        </authorList>
    </citation>
    <scope>NUCLEOTIDE SEQUENCE [LARGE SCALE GENOMIC DNA]</scope>
    <source>
        <strain evidence="3 4">DSM 6130</strain>
    </source>
</reference>
<comment type="caution">
    <text evidence="2">The sequence shown here is derived from an EMBL/GenBank/DDBJ whole genome shotgun (WGS) entry which is preliminary data.</text>
</comment>
<evidence type="ECO:0000313" key="3">
    <source>
        <dbReference type="EMBL" id="MBM7853168.1"/>
    </source>
</evidence>
<evidence type="ECO:0000313" key="2">
    <source>
        <dbReference type="EMBL" id="GLK57618.1"/>
    </source>
</evidence>
<gene>
    <name evidence="2" type="ORF">GCM10008170_36380</name>
    <name evidence="3" type="ORF">JOD31_003419</name>
</gene>
<name>A0A9W6IW55_9HYPH</name>
<dbReference type="RefSeq" id="WP_204951623.1">
    <property type="nucleotide sequence ID" value="NZ_BSFF01000010.1"/>
</dbReference>